<dbReference type="SUPFAM" id="SSF56281">
    <property type="entry name" value="Metallo-hydrolase/oxidoreductase"/>
    <property type="match status" value="1"/>
</dbReference>
<dbReference type="EMBL" id="JAGPXC010000007">
    <property type="protein sequence ID" value="KAH6648821.1"/>
    <property type="molecule type" value="Genomic_DNA"/>
</dbReference>
<reference evidence="6" key="1">
    <citation type="journal article" date="2021" name="Nat. Commun.">
        <title>Genetic determinants of endophytism in the Arabidopsis root mycobiome.</title>
        <authorList>
            <person name="Mesny F."/>
            <person name="Miyauchi S."/>
            <person name="Thiergart T."/>
            <person name="Pickel B."/>
            <person name="Atanasova L."/>
            <person name="Karlsson M."/>
            <person name="Huettel B."/>
            <person name="Barry K.W."/>
            <person name="Haridas S."/>
            <person name="Chen C."/>
            <person name="Bauer D."/>
            <person name="Andreopoulos W."/>
            <person name="Pangilinan J."/>
            <person name="LaButti K."/>
            <person name="Riley R."/>
            <person name="Lipzen A."/>
            <person name="Clum A."/>
            <person name="Drula E."/>
            <person name="Henrissat B."/>
            <person name="Kohler A."/>
            <person name="Grigoriev I.V."/>
            <person name="Martin F.M."/>
            <person name="Hacquard S."/>
        </authorList>
    </citation>
    <scope>NUCLEOTIDE SEQUENCE</scope>
    <source>
        <strain evidence="6">MPI-SDFR-AT-0073</strain>
    </source>
</reference>
<keyword evidence="3" id="KW-0378">Hydrolase</keyword>
<keyword evidence="2" id="KW-0479">Metal-binding</keyword>
<dbReference type="GeneID" id="70136769"/>
<dbReference type="CDD" id="cd16280">
    <property type="entry name" value="metallo-hydrolase-like_MBL-fold"/>
    <property type="match status" value="1"/>
</dbReference>
<dbReference type="GO" id="GO:0008800">
    <property type="term" value="F:beta-lactamase activity"/>
    <property type="evidence" value="ECO:0007669"/>
    <property type="project" value="InterPro"/>
</dbReference>
<dbReference type="PANTHER" id="PTHR46233">
    <property type="entry name" value="HYDROXYACYLGLUTATHIONE HYDROLASE GLOC"/>
    <property type="match status" value="1"/>
</dbReference>
<evidence type="ECO:0000256" key="4">
    <source>
        <dbReference type="ARBA" id="ARBA00022833"/>
    </source>
</evidence>
<evidence type="ECO:0000256" key="3">
    <source>
        <dbReference type="ARBA" id="ARBA00022801"/>
    </source>
</evidence>
<dbReference type="AlphaFoldDB" id="A0A9P8UF74"/>
<gene>
    <name evidence="6" type="ORF">BKA67DRAFT_661772</name>
</gene>
<dbReference type="SMART" id="SM00849">
    <property type="entry name" value="Lactamase_B"/>
    <property type="match status" value="1"/>
</dbReference>
<dbReference type="PROSITE" id="PS00743">
    <property type="entry name" value="BETA_LACTAMASE_B_1"/>
    <property type="match status" value="1"/>
</dbReference>
<keyword evidence="7" id="KW-1185">Reference proteome</keyword>
<organism evidence="6 7">
    <name type="scientific">Truncatella angustata</name>
    <dbReference type="NCBI Taxonomy" id="152316"/>
    <lineage>
        <taxon>Eukaryota</taxon>
        <taxon>Fungi</taxon>
        <taxon>Dikarya</taxon>
        <taxon>Ascomycota</taxon>
        <taxon>Pezizomycotina</taxon>
        <taxon>Sordariomycetes</taxon>
        <taxon>Xylariomycetidae</taxon>
        <taxon>Amphisphaeriales</taxon>
        <taxon>Sporocadaceae</taxon>
        <taxon>Truncatella</taxon>
    </lineage>
</organism>
<dbReference type="Proteomes" id="UP000758603">
    <property type="component" value="Unassembled WGS sequence"/>
</dbReference>
<feature type="domain" description="Metallo-beta-lactamase" evidence="5">
    <location>
        <begin position="109"/>
        <end position="289"/>
    </location>
</feature>
<name>A0A9P8UF74_9PEZI</name>
<evidence type="ECO:0000256" key="1">
    <source>
        <dbReference type="ARBA" id="ARBA00001947"/>
    </source>
</evidence>
<dbReference type="InterPro" id="IPR036866">
    <property type="entry name" value="RibonucZ/Hydroxyglut_hydro"/>
</dbReference>
<keyword evidence="4" id="KW-0862">Zinc</keyword>
<dbReference type="Gene3D" id="3.60.15.10">
    <property type="entry name" value="Ribonuclease Z/Hydroxyacylglutathione hydrolase-like"/>
    <property type="match status" value="1"/>
</dbReference>
<evidence type="ECO:0000313" key="6">
    <source>
        <dbReference type="EMBL" id="KAH6648821.1"/>
    </source>
</evidence>
<dbReference type="Pfam" id="PF00753">
    <property type="entry name" value="Lactamase_B"/>
    <property type="match status" value="1"/>
</dbReference>
<comment type="cofactor">
    <cofactor evidence="1">
        <name>Zn(2+)</name>
        <dbReference type="ChEBI" id="CHEBI:29105"/>
    </cofactor>
</comment>
<comment type="caution">
    <text evidence="6">The sequence shown here is derived from an EMBL/GenBank/DDBJ whole genome shotgun (WGS) entry which is preliminary data.</text>
</comment>
<accession>A0A9P8UF74</accession>
<evidence type="ECO:0000313" key="7">
    <source>
        <dbReference type="Proteomes" id="UP000758603"/>
    </source>
</evidence>
<dbReference type="PANTHER" id="PTHR46233:SF3">
    <property type="entry name" value="HYDROXYACYLGLUTATHIONE HYDROLASE GLOC"/>
    <property type="match status" value="1"/>
</dbReference>
<proteinExistence type="predicted"/>
<dbReference type="GO" id="GO:0017001">
    <property type="term" value="P:antibiotic catabolic process"/>
    <property type="evidence" value="ECO:0007669"/>
    <property type="project" value="InterPro"/>
</dbReference>
<evidence type="ECO:0000256" key="2">
    <source>
        <dbReference type="ARBA" id="ARBA00022723"/>
    </source>
</evidence>
<dbReference type="OrthoDB" id="449487at2759"/>
<dbReference type="InterPro" id="IPR051453">
    <property type="entry name" value="MBL_Glyoxalase_II"/>
</dbReference>
<sequence>MRLLVSSVIRLAIYTTVLSLVDTAIATYAATTNFTEWYNVTDFPNEQAANVSRYVYEALKTAGKDLYPFFEHRCIRSQIYDKLGDLAQADGFVQPTQPFDSVFFVGSSYVSSWAIDTGAGLVLIDTQDNPQEAARVVLSGLEYFGYNGSEIAAVIITHEHADHYGGARFLQDTFGMPIYASSVAWDTMADDPIAPQGLVPPERNITIEDGQDLTIGNTTFSFIATPGHTPGTVSFFFNVYDHGSPHVAAIYGGGGVPSNASAKEEQIGSYEKFSNHAILRGADTLIANHQTQDKSLYNFDLLRHRPCGPSNCDEANPFVIGDEAYLRYLKTMALCVRVQAAREGQILSL</sequence>
<protein>
    <submittedName>
        <fullName evidence="6">Beta-lactamase-like protein</fullName>
    </submittedName>
</protein>
<dbReference type="RefSeq" id="XP_045955328.1">
    <property type="nucleotide sequence ID" value="XM_046107878.1"/>
</dbReference>
<dbReference type="InterPro" id="IPR001279">
    <property type="entry name" value="Metallo-B-lactamas"/>
</dbReference>
<dbReference type="GO" id="GO:0008270">
    <property type="term" value="F:zinc ion binding"/>
    <property type="evidence" value="ECO:0007669"/>
    <property type="project" value="InterPro"/>
</dbReference>
<dbReference type="InterPro" id="IPR001018">
    <property type="entry name" value="Beta-lactamase_class-B_CS"/>
</dbReference>
<evidence type="ECO:0000259" key="5">
    <source>
        <dbReference type="SMART" id="SM00849"/>
    </source>
</evidence>